<feature type="domain" description="OmpR/PhoB-type" evidence="7">
    <location>
        <begin position="1"/>
        <end position="105"/>
    </location>
</feature>
<dbReference type="Gene3D" id="3.40.50.300">
    <property type="entry name" value="P-loop containing nucleotide triphosphate hydrolases"/>
    <property type="match status" value="1"/>
</dbReference>
<dbReference type="PROSITE" id="PS50005">
    <property type="entry name" value="TPR"/>
    <property type="match status" value="1"/>
</dbReference>
<dbReference type="Pfam" id="PF00931">
    <property type="entry name" value="NB-ARC"/>
    <property type="match status" value="1"/>
</dbReference>
<feature type="DNA-binding region" description="OmpR/PhoB-type" evidence="6">
    <location>
        <begin position="1"/>
        <end position="105"/>
    </location>
</feature>
<sequence>MTTGNDFFEEMLVEFRVLGALEVTASGRQLDLGGSRQQIVLAVLILNANHSVTLDRLVEAIYDDDPPATSRAQVQICISALRRLFSAHGHPEMIVTTRQGYVLRVTADAIDARRFESLVSRARKARNGRCYQEAIQHYRDALALWRGPALEGIESRLVRSLASWTAEQRITANEDCVQLELDLGRHHELVGELVRLVREHPLREGLIGQLMLALYRSGRQAEALQAYRDARQLIVEELGIEPNERLQQLEAAILTSEELLDPHPPPAEVPVETRARAPSVPGMLPADIADFIGRQEQIDVIRRRLTVPLEGAGRFAVPIVTVAGRAGIGKTTVAVHAAHSIASHFPDGQLYADLHGGVSRPVNPMQVLDRFLRAFGVPGTALPETLAERAEMYRMLLADRRVLIVLDDAASESQVLPLLPGSPTSAVIATSRGRLGGLAGATTVDVGLFDSAQSIEMLSRIAGAERVRSEPESAAALAELCCYLPLALRIAGARLAARPHWTVEQLVDRLADEARRLDELKHGGMGIRASLALTYEGISEQARCLFRRLAILHSHIFSAWTGTALLDQPLADAQDLLDDLADAQLVEVVGIGRNVGVQYRFHDLIRVYARERLAEEEPPAERTAALARVLRSLHCLTQAARNREYGPPTGPHPLPEITSPLPAELVERLVAEPIAWFERERPVLLAGIRQAAQAGFAELCWRMAMNAEAFFELRVYLDDWRETNEIALEAARNGGDERGQAEMLCVRGALAQTEQRFDDARRDYLAALPLFERTGDVLQVARSRRNLAFLERMNGELEAAAGHLKQALAIFVEIGDQISAAHTLDNLAAIRAECGDIDDAKIMLAEALVRGKSGGSRRVISQVLHRMGRVHLQAEEFALAAGAFEEALTLVEEMGDGIGESFALHGLGIAQLRRGKPAEAESLLRRALTTAESSQHRLAEAHALSGLGELAIATEQSGDAVGRLRKAVTLFRQVRVPLSEAQTLIMLSEVLQALGDDSAADRALARVHELADEVDDWAGRSLRKHLESIGGYARPASAVPLSGGAG</sequence>
<dbReference type="CDD" id="cd00383">
    <property type="entry name" value="trans_reg_C"/>
    <property type="match status" value="1"/>
</dbReference>
<dbReference type="InterPro" id="IPR001867">
    <property type="entry name" value="OmpR/PhoB-type_DNA-bd"/>
</dbReference>
<dbReference type="EMBL" id="BAABAQ010000008">
    <property type="protein sequence ID" value="GAA4197052.1"/>
    <property type="molecule type" value="Genomic_DNA"/>
</dbReference>
<evidence type="ECO:0000313" key="8">
    <source>
        <dbReference type="EMBL" id="GAA4197052.1"/>
    </source>
</evidence>
<dbReference type="SUPFAM" id="SSF48452">
    <property type="entry name" value="TPR-like"/>
    <property type="match status" value="3"/>
</dbReference>
<dbReference type="PANTHER" id="PTHR35807:SF1">
    <property type="entry name" value="TRANSCRIPTIONAL REGULATOR REDD"/>
    <property type="match status" value="1"/>
</dbReference>
<dbReference type="SMART" id="SM00028">
    <property type="entry name" value="TPR"/>
    <property type="match status" value="6"/>
</dbReference>
<evidence type="ECO:0000256" key="6">
    <source>
        <dbReference type="PROSITE-ProRule" id="PRU01091"/>
    </source>
</evidence>
<keyword evidence="2" id="KW-0805">Transcription regulation</keyword>
<organism evidence="8 9">
    <name type="scientific">Streptosporangium oxazolinicum</name>
    <dbReference type="NCBI Taxonomy" id="909287"/>
    <lineage>
        <taxon>Bacteria</taxon>
        <taxon>Bacillati</taxon>
        <taxon>Actinomycetota</taxon>
        <taxon>Actinomycetes</taxon>
        <taxon>Streptosporangiales</taxon>
        <taxon>Streptosporangiaceae</taxon>
        <taxon>Streptosporangium</taxon>
    </lineage>
</organism>
<accession>A0ABP8B3V9</accession>
<dbReference type="SMART" id="SM01043">
    <property type="entry name" value="BTAD"/>
    <property type="match status" value="1"/>
</dbReference>
<dbReference type="InterPro" id="IPR019734">
    <property type="entry name" value="TPR_rpt"/>
</dbReference>
<dbReference type="Pfam" id="PF13424">
    <property type="entry name" value="TPR_12"/>
    <property type="match status" value="2"/>
</dbReference>
<dbReference type="Gene3D" id="1.10.10.10">
    <property type="entry name" value="Winged helix-like DNA-binding domain superfamily/Winged helix DNA-binding domain"/>
    <property type="match status" value="1"/>
</dbReference>
<dbReference type="InterPro" id="IPR051677">
    <property type="entry name" value="AfsR-DnrI-RedD_regulator"/>
</dbReference>
<reference evidence="9" key="1">
    <citation type="journal article" date="2019" name="Int. J. Syst. Evol. Microbiol.">
        <title>The Global Catalogue of Microorganisms (GCM) 10K type strain sequencing project: providing services to taxonomists for standard genome sequencing and annotation.</title>
        <authorList>
            <consortium name="The Broad Institute Genomics Platform"/>
            <consortium name="The Broad Institute Genome Sequencing Center for Infectious Disease"/>
            <person name="Wu L."/>
            <person name="Ma J."/>
        </authorList>
    </citation>
    <scope>NUCLEOTIDE SEQUENCE [LARGE SCALE GENOMIC DNA]</scope>
    <source>
        <strain evidence="9">JCM 17388</strain>
    </source>
</reference>
<dbReference type="CDD" id="cd15831">
    <property type="entry name" value="BTAD"/>
    <property type="match status" value="1"/>
</dbReference>
<proteinExistence type="inferred from homology"/>
<dbReference type="InterPro" id="IPR027417">
    <property type="entry name" value="P-loop_NTPase"/>
</dbReference>
<gene>
    <name evidence="8" type="ORF">GCM10022252_45420</name>
</gene>
<comment type="similarity">
    <text evidence="1">Belongs to the AfsR/DnrI/RedD regulatory family.</text>
</comment>
<evidence type="ECO:0000313" key="9">
    <source>
        <dbReference type="Proteomes" id="UP001501251"/>
    </source>
</evidence>
<dbReference type="Gene3D" id="1.25.40.10">
    <property type="entry name" value="Tetratricopeptide repeat domain"/>
    <property type="match status" value="3"/>
</dbReference>
<keyword evidence="4" id="KW-0804">Transcription</keyword>
<dbReference type="PROSITE" id="PS51755">
    <property type="entry name" value="OMPR_PHOB"/>
    <property type="match status" value="1"/>
</dbReference>
<evidence type="ECO:0000259" key="7">
    <source>
        <dbReference type="PROSITE" id="PS51755"/>
    </source>
</evidence>
<dbReference type="PANTHER" id="PTHR35807">
    <property type="entry name" value="TRANSCRIPTIONAL REGULATOR REDD-RELATED"/>
    <property type="match status" value="1"/>
</dbReference>
<dbReference type="Pfam" id="PF00486">
    <property type="entry name" value="Trans_reg_C"/>
    <property type="match status" value="1"/>
</dbReference>
<feature type="repeat" description="TPR" evidence="5">
    <location>
        <begin position="861"/>
        <end position="894"/>
    </location>
</feature>
<dbReference type="Pfam" id="PF03704">
    <property type="entry name" value="BTAD"/>
    <property type="match status" value="1"/>
</dbReference>
<evidence type="ECO:0000256" key="5">
    <source>
        <dbReference type="PROSITE-ProRule" id="PRU00339"/>
    </source>
</evidence>
<dbReference type="SUPFAM" id="SSF46894">
    <property type="entry name" value="C-terminal effector domain of the bipartite response regulators"/>
    <property type="match status" value="1"/>
</dbReference>
<dbReference type="SMART" id="SM00862">
    <property type="entry name" value="Trans_reg_C"/>
    <property type="match status" value="1"/>
</dbReference>
<comment type="caution">
    <text evidence="8">The sequence shown here is derived from an EMBL/GenBank/DDBJ whole genome shotgun (WGS) entry which is preliminary data.</text>
</comment>
<dbReference type="InterPro" id="IPR036388">
    <property type="entry name" value="WH-like_DNA-bd_sf"/>
</dbReference>
<keyword evidence="9" id="KW-1185">Reference proteome</keyword>
<dbReference type="InterPro" id="IPR005158">
    <property type="entry name" value="BTAD"/>
</dbReference>
<evidence type="ECO:0000256" key="3">
    <source>
        <dbReference type="ARBA" id="ARBA00023125"/>
    </source>
</evidence>
<dbReference type="InterPro" id="IPR002182">
    <property type="entry name" value="NB-ARC"/>
</dbReference>
<keyword evidence="3 6" id="KW-0238">DNA-binding</keyword>
<dbReference type="InterPro" id="IPR011990">
    <property type="entry name" value="TPR-like_helical_dom_sf"/>
</dbReference>
<dbReference type="InterPro" id="IPR016032">
    <property type="entry name" value="Sig_transdc_resp-reg_C-effctor"/>
</dbReference>
<dbReference type="PRINTS" id="PR00364">
    <property type="entry name" value="DISEASERSIST"/>
</dbReference>
<keyword evidence="5" id="KW-0802">TPR repeat</keyword>
<evidence type="ECO:0000256" key="1">
    <source>
        <dbReference type="ARBA" id="ARBA00005820"/>
    </source>
</evidence>
<evidence type="ECO:0000256" key="2">
    <source>
        <dbReference type="ARBA" id="ARBA00023015"/>
    </source>
</evidence>
<dbReference type="Proteomes" id="UP001501251">
    <property type="component" value="Unassembled WGS sequence"/>
</dbReference>
<protein>
    <submittedName>
        <fullName evidence="8">BTAD domain-containing putative transcriptional regulator</fullName>
    </submittedName>
</protein>
<evidence type="ECO:0000256" key="4">
    <source>
        <dbReference type="ARBA" id="ARBA00023163"/>
    </source>
</evidence>
<name>A0ABP8B3V9_9ACTN</name>
<dbReference type="SUPFAM" id="SSF52540">
    <property type="entry name" value="P-loop containing nucleoside triphosphate hydrolases"/>
    <property type="match status" value="1"/>
</dbReference>